<feature type="signal peptide" evidence="1">
    <location>
        <begin position="1"/>
        <end position="21"/>
    </location>
</feature>
<dbReference type="Proteomes" id="UP000887566">
    <property type="component" value="Unplaced"/>
</dbReference>
<sequence length="89" mass="9863">MLRQQSFIIVTLLLLVAVSTAQNDNSNLYSMAEAGSIDTLAGLGLGKRSWLGPRAINPIKVLFKLFNVDSTSQRRFYSPRDAYLPPTSF</sequence>
<name>A0A914XHC7_9BILA</name>
<proteinExistence type="predicted"/>
<keyword evidence="2" id="KW-1185">Reference proteome</keyword>
<organism evidence="2 3">
    <name type="scientific">Plectus sambesii</name>
    <dbReference type="NCBI Taxonomy" id="2011161"/>
    <lineage>
        <taxon>Eukaryota</taxon>
        <taxon>Metazoa</taxon>
        <taxon>Ecdysozoa</taxon>
        <taxon>Nematoda</taxon>
        <taxon>Chromadorea</taxon>
        <taxon>Plectida</taxon>
        <taxon>Plectina</taxon>
        <taxon>Plectoidea</taxon>
        <taxon>Plectidae</taxon>
        <taxon>Plectus</taxon>
    </lineage>
</organism>
<evidence type="ECO:0000256" key="1">
    <source>
        <dbReference type="SAM" id="SignalP"/>
    </source>
</evidence>
<evidence type="ECO:0000313" key="2">
    <source>
        <dbReference type="Proteomes" id="UP000887566"/>
    </source>
</evidence>
<feature type="chain" id="PRO_5038080992" evidence="1">
    <location>
        <begin position="22"/>
        <end position="89"/>
    </location>
</feature>
<dbReference type="WBParaSite" id="PSAMB.scaffold7773size7136.g30618.t1">
    <property type="protein sequence ID" value="PSAMB.scaffold7773size7136.g30618.t1"/>
    <property type="gene ID" value="PSAMB.scaffold7773size7136.g30618"/>
</dbReference>
<reference evidence="3" key="1">
    <citation type="submission" date="2022-11" db="UniProtKB">
        <authorList>
            <consortium name="WormBaseParasite"/>
        </authorList>
    </citation>
    <scope>IDENTIFICATION</scope>
</reference>
<dbReference type="AlphaFoldDB" id="A0A914XHC7"/>
<evidence type="ECO:0000313" key="3">
    <source>
        <dbReference type="WBParaSite" id="PSAMB.scaffold7773size7136.g30618.t1"/>
    </source>
</evidence>
<keyword evidence="1" id="KW-0732">Signal</keyword>
<protein>
    <submittedName>
        <fullName evidence="3">Uncharacterized protein</fullName>
    </submittedName>
</protein>
<accession>A0A914XHC7</accession>